<proteinExistence type="predicted"/>
<evidence type="ECO:0000313" key="1">
    <source>
        <dbReference type="EMBL" id="RSR27539.1"/>
    </source>
</evidence>
<reference evidence="1 2" key="1">
    <citation type="submission" date="2018-10" db="EMBL/GenBank/DDBJ databases">
        <title>GWAS and RNA-Seq identify cryptic mechanisms of antimicrobial resistance in Acinetobacter baumannii.</title>
        <authorList>
            <person name="Sahl J.W."/>
        </authorList>
    </citation>
    <scope>NUCLEOTIDE SEQUENCE [LARGE SCALE GENOMIC DNA]</scope>
    <source>
        <strain evidence="1 2">TG28175</strain>
    </source>
</reference>
<comment type="caution">
    <text evidence="1">The sequence shown here is derived from an EMBL/GenBank/DDBJ whole genome shotgun (WGS) entry which is preliminary data.</text>
</comment>
<evidence type="ECO:0000313" key="2">
    <source>
        <dbReference type="Proteomes" id="UP000280073"/>
    </source>
</evidence>
<name>A0A429MIH4_ACIBA</name>
<dbReference type="EMBL" id="RFDI01002145">
    <property type="protein sequence ID" value="RSR27539.1"/>
    <property type="molecule type" value="Genomic_DNA"/>
</dbReference>
<gene>
    <name evidence="1" type="ORF">EA686_26210</name>
</gene>
<dbReference type="Proteomes" id="UP000280073">
    <property type="component" value="Unassembled WGS sequence"/>
</dbReference>
<feature type="non-terminal residue" evidence="1">
    <location>
        <position position="211"/>
    </location>
</feature>
<feature type="non-terminal residue" evidence="1">
    <location>
        <position position="1"/>
    </location>
</feature>
<protein>
    <submittedName>
        <fullName evidence="1">Uncharacterized protein</fullName>
    </submittedName>
</protein>
<accession>A0A429MIH4</accession>
<organism evidence="1 2">
    <name type="scientific">Acinetobacter baumannii</name>
    <dbReference type="NCBI Taxonomy" id="470"/>
    <lineage>
        <taxon>Bacteria</taxon>
        <taxon>Pseudomonadati</taxon>
        <taxon>Pseudomonadota</taxon>
        <taxon>Gammaproteobacteria</taxon>
        <taxon>Moraxellales</taxon>
        <taxon>Moraxellaceae</taxon>
        <taxon>Acinetobacter</taxon>
        <taxon>Acinetobacter calcoaceticus/baumannii complex</taxon>
    </lineage>
</organism>
<sequence length="211" mass="22348">KQIYTDYSGADTSYKGSTCNVYQCGSQLTLGGKNYQGYNATHSSISIGTAYSEDGGKTLRASTDEGAVGISFGKLNSGTISQTTYSNQMTEVHYKQRGVNTQTWVQSYSCTLFICGAGTTGYLYQWEYNNGSTPWAILAPTTKPADATCSPTIGCSSTSGTTPMYGSIANRVWANSSAVWLTAANNEVNNLIGANNGMTGTTFPTLNQAPT</sequence>
<dbReference type="AlphaFoldDB" id="A0A429MIH4"/>